<dbReference type="SUPFAM" id="SSF55729">
    <property type="entry name" value="Acyl-CoA N-acyltransferases (Nat)"/>
    <property type="match status" value="1"/>
</dbReference>
<organism evidence="3 4">
    <name type="scientific">Ottowia testudinis</name>
    <dbReference type="NCBI Taxonomy" id="2816950"/>
    <lineage>
        <taxon>Bacteria</taxon>
        <taxon>Pseudomonadati</taxon>
        <taxon>Pseudomonadota</taxon>
        <taxon>Betaproteobacteria</taxon>
        <taxon>Burkholderiales</taxon>
        <taxon>Comamonadaceae</taxon>
        <taxon>Ottowia</taxon>
    </lineage>
</organism>
<evidence type="ECO:0000256" key="1">
    <source>
        <dbReference type="ARBA" id="ARBA00022679"/>
    </source>
</evidence>
<dbReference type="Proteomes" id="UP000663903">
    <property type="component" value="Chromosome"/>
</dbReference>
<dbReference type="CDD" id="cd04301">
    <property type="entry name" value="NAT_SF"/>
    <property type="match status" value="1"/>
</dbReference>
<evidence type="ECO:0000313" key="3">
    <source>
        <dbReference type="EMBL" id="QTD46750.1"/>
    </source>
</evidence>
<feature type="domain" description="N-acetyltransferase" evidence="2">
    <location>
        <begin position="11"/>
        <end position="167"/>
    </location>
</feature>
<protein>
    <submittedName>
        <fullName evidence="3">GNAT family N-acetyltransferase</fullName>
    </submittedName>
</protein>
<dbReference type="InterPro" id="IPR016181">
    <property type="entry name" value="Acyl_CoA_acyltransferase"/>
</dbReference>
<keyword evidence="1" id="KW-0808">Transferase</keyword>
<dbReference type="InterPro" id="IPR050769">
    <property type="entry name" value="NAT_camello-type"/>
</dbReference>
<dbReference type="InterPro" id="IPR000182">
    <property type="entry name" value="GNAT_dom"/>
</dbReference>
<dbReference type="Pfam" id="PF00583">
    <property type="entry name" value="Acetyltransf_1"/>
    <property type="match status" value="1"/>
</dbReference>
<proteinExistence type="predicted"/>
<sequence>MARANEPVRTLVLRDPRPGDMGWVVQQHGALYWEEFGWNSEFEALVAEIAAQMIRTHDPACERGWIAELDGERVGAVFVVRKSDSQAQLRLLILTPAARGLGLGGRLTDECIAFARAKGYAKLVLWTNANLLAARAIYARRGFELIAREPHHSFGADLVGEHWELTL</sequence>
<dbReference type="PANTHER" id="PTHR13947:SF37">
    <property type="entry name" value="LD18367P"/>
    <property type="match status" value="1"/>
</dbReference>
<dbReference type="PROSITE" id="PS51186">
    <property type="entry name" value="GNAT"/>
    <property type="match status" value="1"/>
</dbReference>
<evidence type="ECO:0000259" key="2">
    <source>
        <dbReference type="PROSITE" id="PS51186"/>
    </source>
</evidence>
<accession>A0A975CID9</accession>
<reference evidence="3" key="1">
    <citation type="submission" date="2021-03" db="EMBL/GenBank/DDBJ databases">
        <title>Ottowia sp. 27C isolated from the cloaca of a Giant Asian pond turtle (Heosemys grandis).</title>
        <authorList>
            <person name="Spergser J."/>
            <person name="Busse H.-J."/>
        </authorList>
    </citation>
    <scope>NUCLEOTIDE SEQUENCE</scope>
    <source>
        <strain evidence="3">27C</strain>
    </source>
</reference>
<name>A0A975CID9_9BURK</name>
<dbReference type="AlphaFoldDB" id="A0A975CID9"/>
<dbReference type="PANTHER" id="PTHR13947">
    <property type="entry name" value="GNAT FAMILY N-ACETYLTRANSFERASE"/>
    <property type="match status" value="1"/>
</dbReference>
<dbReference type="Gene3D" id="3.40.630.30">
    <property type="match status" value="1"/>
</dbReference>
<dbReference type="KEGG" id="otd:J1M35_07730"/>
<keyword evidence="4" id="KW-1185">Reference proteome</keyword>
<dbReference type="GO" id="GO:0008080">
    <property type="term" value="F:N-acetyltransferase activity"/>
    <property type="evidence" value="ECO:0007669"/>
    <property type="project" value="InterPro"/>
</dbReference>
<dbReference type="EMBL" id="CP071796">
    <property type="protein sequence ID" value="QTD46750.1"/>
    <property type="molecule type" value="Genomic_DNA"/>
</dbReference>
<gene>
    <name evidence="3" type="ORF">J1M35_07730</name>
</gene>
<evidence type="ECO:0000313" key="4">
    <source>
        <dbReference type="Proteomes" id="UP000663903"/>
    </source>
</evidence>